<dbReference type="GO" id="GO:0031267">
    <property type="term" value="F:small GTPase binding"/>
    <property type="evidence" value="ECO:0007669"/>
    <property type="project" value="InterPro"/>
</dbReference>
<dbReference type="EMBL" id="MU128925">
    <property type="protein sequence ID" value="KAF9518465.1"/>
    <property type="molecule type" value="Genomic_DNA"/>
</dbReference>
<evidence type="ECO:0000256" key="1">
    <source>
        <dbReference type="ARBA" id="ARBA00004123"/>
    </source>
</evidence>
<dbReference type="Pfam" id="PF03810">
    <property type="entry name" value="IBN_N"/>
    <property type="match status" value="1"/>
</dbReference>
<evidence type="ECO:0000313" key="6">
    <source>
        <dbReference type="EMBL" id="KAF9518465.1"/>
    </source>
</evidence>
<dbReference type="Gene3D" id="1.25.10.10">
    <property type="entry name" value="Leucine-rich Repeat Variant"/>
    <property type="match status" value="1"/>
</dbReference>
<dbReference type="GO" id="GO:0005635">
    <property type="term" value="C:nuclear envelope"/>
    <property type="evidence" value="ECO:0007669"/>
    <property type="project" value="TreeGrafter"/>
</dbReference>
<keyword evidence="3" id="KW-0813">Transport</keyword>
<gene>
    <name evidence="6" type="ORF">BS47DRAFT_1482684</name>
</gene>
<evidence type="ECO:0000256" key="3">
    <source>
        <dbReference type="ARBA" id="ARBA00022448"/>
    </source>
</evidence>
<dbReference type="PANTHER" id="PTHR10997">
    <property type="entry name" value="IMPORTIN-7, 8, 11"/>
    <property type="match status" value="1"/>
</dbReference>
<dbReference type="AlphaFoldDB" id="A0A9P6B6K5"/>
<keyword evidence="4" id="KW-0539">Nucleus</keyword>
<dbReference type="PROSITE" id="PS50166">
    <property type="entry name" value="IMPORTIN_B_NT"/>
    <property type="match status" value="1"/>
</dbReference>
<name>A0A9P6B6K5_9AGAM</name>
<dbReference type="InterPro" id="IPR001494">
    <property type="entry name" value="Importin-beta_N"/>
</dbReference>
<evidence type="ECO:0000259" key="5">
    <source>
        <dbReference type="PROSITE" id="PS50166"/>
    </source>
</evidence>
<evidence type="ECO:0000256" key="4">
    <source>
        <dbReference type="ARBA" id="ARBA00023242"/>
    </source>
</evidence>
<feature type="domain" description="Importin N-terminal" evidence="5">
    <location>
        <begin position="18"/>
        <end position="91"/>
    </location>
</feature>
<comment type="similarity">
    <text evidence="2">Belongs to the importin beta family.</text>
</comment>
<dbReference type="Proteomes" id="UP000886523">
    <property type="component" value="Unassembled WGS sequence"/>
</dbReference>
<keyword evidence="7" id="KW-1185">Reference proteome</keyword>
<accession>A0A9P6B6K5</accession>
<proteinExistence type="inferred from homology"/>
<dbReference type="InterPro" id="IPR058669">
    <property type="entry name" value="TPR_IPO7/11-like"/>
</dbReference>
<dbReference type="SUPFAM" id="SSF48371">
    <property type="entry name" value="ARM repeat"/>
    <property type="match status" value="1"/>
</dbReference>
<dbReference type="InterPro" id="IPR011989">
    <property type="entry name" value="ARM-like"/>
</dbReference>
<reference evidence="6" key="1">
    <citation type="journal article" date="2020" name="Nat. Commun.">
        <title>Large-scale genome sequencing of mycorrhizal fungi provides insights into the early evolution of symbiotic traits.</title>
        <authorList>
            <person name="Miyauchi S."/>
            <person name="Kiss E."/>
            <person name="Kuo A."/>
            <person name="Drula E."/>
            <person name="Kohler A."/>
            <person name="Sanchez-Garcia M."/>
            <person name="Morin E."/>
            <person name="Andreopoulos B."/>
            <person name="Barry K.W."/>
            <person name="Bonito G."/>
            <person name="Buee M."/>
            <person name="Carver A."/>
            <person name="Chen C."/>
            <person name="Cichocki N."/>
            <person name="Clum A."/>
            <person name="Culley D."/>
            <person name="Crous P.W."/>
            <person name="Fauchery L."/>
            <person name="Girlanda M."/>
            <person name="Hayes R.D."/>
            <person name="Keri Z."/>
            <person name="LaButti K."/>
            <person name="Lipzen A."/>
            <person name="Lombard V."/>
            <person name="Magnuson J."/>
            <person name="Maillard F."/>
            <person name="Murat C."/>
            <person name="Nolan M."/>
            <person name="Ohm R.A."/>
            <person name="Pangilinan J."/>
            <person name="Pereira M.F."/>
            <person name="Perotto S."/>
            <person name="Peter M."/>
            <person name="Pfister S."/>
            <person name="Riley R."/>
            <person name="Sitrit Y."/>
            <person name="Stielow J.B."/>
            <person name="Szollosi G."/>
            <person name="Zifcakova L."/>
            <person name="Stursova M."/>
            <person name="Spatafora J.W."/>
            <person name="Tedersoo L."/>
            <person name="Vaario L.M."/>
            <person name="Yamada A."/>
            <person name="Yan M."/>
            <person name="Wang P."/>
            <person name="Xu J."/>
            <person name="Bruns T."/>
            <person name="Baldrian P."/>
            <person name="Vilgalys R."/>
            <person name="Dunand C."/>
            <person name="Henrissat B."/>
            <person name="Grigoriev I.V."/>
            <person name="Hibbett D."/>
            <person name="Nagy L.G."/>
            <person name="Martin F.M."/>
        </authorList>
    </citation>
    <scope>NUCLEOTIDE SEQUENCE</scope>
    <source>
        <strain evidence="6">UP504</strain>
    </source>
</reference>
<dbReference type="GO" id="GO:0006606">
    <property type="term" value="P:protein import into nucleus"/>
    <property type="evidence" value="ECO:0007669"/>
    <property type="project" value="TreeGrafter"/>
</dbReference>
<dbReference type="OrthoDB" id="361693at2759"/>
<organism evidence="6 7">
    <name type="scientific">Hydnum rufescens UP504</name>
    <dbReference type="NCBI Taxonomy" id="1448309"/>
    <lineage>
        <taxon>Eukaryota</taxon>
        <taxon>Fungi</taxon>
        <taxon>Dikarya</taxon>
        <taxon>Basidiomycota</taxon>
        <taxon>Agaricomycotina</taxon>
        <taxon>Agaricomycetes</taxon>
        <taxon>Cantharellales</taxon>
        <taxon>Hydnaceae</taxon>
        <taxon>Hydnum</taxon>
    </lineage>
</organism>
<sequence length="1049" mass="117477">MDIFNALRNASSQDASQAAESLQNLQVAQKRSGAFVEMLSIAATSNVALDIRRMAIIQFKNAGVNNWRNRALFSDEHRAAVRQYSISFLSEPDDIVAQCSAVIIAKIYRIDTNKSWLVSPTAYCAATISHDHLASRPELLPGLLNVINTNAEARFISPSPNPSLALRRALHVLNQILKEISAIKIPSGVQFMGTITAATYSPLMGLYGRFSSAIRGSFLPTTINDPQTAIDAEIHYVLYKCLVKIMLWVWNKVKQRTPDEDQALGNFFSASATQFKTMFDLRLNVVAHSRSHNDIGVSAPGTRAIAYLDCHVRAFGKFFRKMQQSSTSRFVLLPGCSALIMYYWGKVVEANRAPEYLSDDIQSLYPTPVLLQGMVLFKDALSQWAPNRKGSGPDIVTEILPEAFVSDAVKLLITRFLPLKASDLTSWEEDPEEWINREDKDSETWEYDLRPCSERVLMVMCNRYEQYVVPLVQTTFEEIISAPTTDDLDAILRKEAVYCAVGRCFAHRPGIDIDRWLRTSLNVEVYQTSPKQVILYVLPSCPYSSLSLRFRILKRRIAWVLGELSSQGQSSPERQAEVWKLLAHLLQDQSPSSDIAIRLSAALAIQSCIDTVQFSLDIFHPFLAGVINNLMQLMADVETLDSKRRVANCLHHVIERNDDKIIPFMTIITHPIPHLWQTSGDDFLFKAALLDLTKQLVQASQEHSSTLQYIVVPLIQESMRPEAALRLDEDGMSLWLATLRNATSILPSSSGAPGLIDLLPGAVELLRDNLDLLGSILSVIESYVLLDPVNVFHAQGLELFNALGHCMQQAVSTNVKDVLIVLNLVIQMAPSNMWADAMHHTGLFKWLLNFVVADKGNVAVLKNIFYVFSRMILQDTAIFLQLLQANPSPEGVQLLDRLLDVWWRRFDSMAEPRHRKLTAMAMGRLVASGRPEILKRMSGETFNLWLDVLGEMKEALASTDGHHLHLYWKDGGSDIPEGLLKDAEGTLEDRRRRQIYAQDPVQTTLLTSFLAARMKEATTNTPGGPAAFDSYLAQTDPLVMDQLKKALLP</sequence>
<dbReference type="GO" id="GO:0005829">
    <property type="term" value="C:cytosol"/>
    <property type="evidence" value="ECO:0007669"/>
    <property type="project" value="TreeGrafter"/>
</dbReference>
<dbReference type="Pfam" id="PF25758">
    <property type="entry name" value="TPR_IPO11"/>
    <property type="match status" value="1"/>
</dbReference>
<dbReference type="InterPro" id="IPR016024">
    <property type="entry name" value="ARM-type_fold"/>
</dbReference>
<evidence type="ECO:0000313" key="7">
    <source>
        <dbReference type="Proteomes" id="UP000886523"/>
    </source>
</evidence>
<dbReference type="PANTHER" id="PTHR10997:SF7">
    <property type="entry name" value="IMPORTIN-11"/>
    <property type="match status" value="1"/>
</dbReference>
<comment type="subcellular location">
    <subcellularLocation>
        <location evidence="1">Nucleus</location>
    </subcellularLocation>
</comment>
<evidence type="ECO:0000256" key="2">
    <source>
        <dbReference type="ARBA" id="ARBA00007991"/>
    </source>
</evidence>
<comment type="caution">
    <text evidence="6">The sequence shown here is derived from an EMBL/GenBank/DDBJ whole genome shotgun (WGS) entry which is preliminary data.</text>
</comment>
<protein>
    <recommendedName>
        <fullName evidence="5">Importin N-terminal domain-containing protein</fullName>
    </recommendedName>
</protein>